<dbReference type="GO" id="GO:0032153">
    <property type="term" value="C:cell division site"/>
    <property type="evidence" value="ECO:0007669"/>
    <property type="project" value="TreeGrafter"/>
</dbReference>
<feature type="transmembrane region" description="Helical" evidence="6">
    <location>
        <begin position="156"/>
        <end position="173"/>
    </location>
</feature>
<accession>A0A2H0VH04</accession>
<dbReference type="EMBL" id="PFAG01000021">
    <property type="protein sequence ID" value="PIR98353.1"/>
    <property type="molecule type" value="Genomic_DNA"/>
</dbReference>
<keyword evidence="2 6" id="KW-0812">Transmembrane</keyword>
<dbReference type="PANTHER" id="PTHR30474">
    <property type="entry name" value="CELL CYCLE PROTEIN"/>
    <property type="match status" value="1"/>
</dbReference>
<comment type="subcellular location">
    <subcellularLocation>
        <location evidence="1">Membrane</location>
        <topology evidence="1">Multi-pass membrane protein</topology>
    </subcellularLocation>
</comment>
<dbReference type="PANTHER" id="PTHR30474:SF1">
    <property type="entry name" value="PEPTIDOGLYCAN GLYCOSYLTRANSFERASE MRDB"/>
    <property type="match status" value="1"/>
</dbReference>
<keyword evidence="3" id="KW-0133">Cell shape</keyword>
<feature type="transmembrane region" description="Helical" evidence="6">
    <location>
        <begin position="299"/>
        <end position="326"/>
    </location>
</feature>
<evidence type="ECO:0000313" key="7">
    <source>
        <dbReference type="EMBL" id="PIR98353.1"/>
    </source>
</evidence>
<feature type="transmembrane region" description="Helical" evidence="6">
    <location>
        <begin position="332"/>
        <end position="354"/>
    </location>
</feature>
<feature type="transmembrane region" description="Helical" evidence="6">
    <location>
        <begin position="12"/>
        <end position="29"/>
    </location>
</feature>
<dbReference type="Pfam" id="PF01098">
    <property type="entry name" value="FTSW_RODA_SPOVE"/>
    <property type="match status" value="1"/>
</dbReference>
<dbReference type="GO" id="GO:0005886">
    <property type="term" value="C:plasma membrane"/>
    <property type="evidence" value="ECO:0007669"/>
    <property type="project" value="TreeGrafter"/>
</dbReference>
<dbReference type="GO" id="GO:0015648">
    <property type="term" value="F:lipid-linked peptidoglycan transporter activity"/>
    <property type="evidence" value="ECO:0007669"/>
    <property type="project" value="TreeGrafter"/>
</dbReference>
<feature type="transmembrane region" description="Helical" evidence="6">
    <location>
        <begin position="66"/>
        <end position="86"/>
    </location>
</feature>
<evidence type="ECO:0000256" key="2">
    <source>
        <dbReference type="ARBA" id="ARBA00022692"/>
    </source>
</evidence>
<sequence length="360" mass="39112">MSNYIISKYDPGLLISTGILILIGLVVLASSAQEFFVRQLIWLIPSILMILGIPLTNPKSLFSYKWAIYGGYFAILGLLVITYFVAPSIGGARAWIPLGAFQIQASEFMKAALIILLSSFFASQHVAIARLGIIFRSFVYMIIPSVLVLIQPDLGTVLVLFGIWFSYLLLSGLKLKHLTAAMLILVVIAAVGWNFLLFDYQKARISALFNPEADPLGINYNVIQSKIAIGSGGFWGKGFGQGTQAHLGFLPASHTDFAFSSFVEEWGLFGGLIVIATFIYLIYRIMILGIESENNFSKFMALGTALMISIHFVINLGSATGLLPVIGVGLPLVSYGGSNLLTVALLLGIIQGVCDTRNRI</sequence>
<dbReference type="InterPro" id="IPR001182">
    <property type="entry name" value="FtsW/RodA"/>
</dbReference>
<comment type="caution">
    <text evidence="7">The sequence shown here is derived from an EMBL/GenBank/DDBJ whole genome shotgun (WGS) entry which is preliminary data.</text>
</comment>
<reference evidence="8" key="1">
    <citation type="submission" date="2017-09" db="EMBL/GenBank/DDBJ databases">
        <title>Depth-based differentiation of microbial function through sediment-hosted aquifers and enrichment of novel symbionts in the deep terrestrial subsurface.</title>
        <authorList>
            <person name="Probst A.J."/>
            <person name="Ladd B."/>
            <person name="Jarett J.K."/>
            <person name="Geller-Mcgrath D.E."/>
            <person name="Sieber C.M.K."/>
            <person name="Emerson J.B."/>
            <person name="Anantharaman K."/>
            <person name="Thomas B.C."/>
            <person name="Malmstrom R."/>
            <person name="Stieglmeier M."/>
            <person name="Klingl A."/>
            <person name="Woyke T."/>
            <person name="Ryan C.M."/>
            <person name="Banfield J.F."/>
        </authorList>
    </citation>
    <scope>NUCLEOTIDE SEQUENCE [LARGE SCALE GENOMIC DNA]</scope>
</reference>
<keyword evidence="4 6" id="KW-1133">Transmembrane helix</keyword>
<evidence type="ECO:0000256" key="3">
    <source>
        <dbReference type="ARBA" id="ARBA00022960"/>
    </source>
</evidence>
<gene>
    <name evidence="7" type="ORF">COT88_02175</name>
</gene>
<dbReference type="AlphaFoldDB" id="A0A2H0VH04"/>
<dbReference type="GO" id="GO:0008360">
    <property type="term" value="P:regulation of cell shape"/>
    <property type="evidence" value="ECO:0007669"/>
    <property type="project" value="UniProtKB-KW"/>
</dbReference>
<dbReference type="Proteomes" id="UP000230776">
    <property type="component" value="Unassembled WGS sequence"/>
</dbReference>
<evidence type="ECO:0008006" key="9">
    <source>
        <dbReference type="Google" id="ProtNLM"/>
    </source>
</evidence>
<evidence type="ECO:0000256" key="6">
    <source>
        <dbReference type="SAM" id="Phobius"/>
    </source>
</evidence>
<feature type="transmembrane region" description="Helical" evidence="6">
    <location>
        <begin position="35"/>
        <end position="54"/>
    </location>
</feature>
<protein>
    <recommendedName>
        <fullName evidence="9">Rod shape-determining protein RodA</fullName>
    </recommendedName>
</protein>
<evidence type="ECO:0000256" key="1">
    <source>
        <dbReference type="ARBA" id="ARBA00004141"/>
    </source>
</evidence>
<evidence type="ECO:0000256" key="4">
    <source>
        <dbReference type="ARBA" id="ARBA00022989"/>
    </source>
</evidence>
<keyword evidence="5 6" id="KW-0472">Membrane</keyword>
<name>A0A2H0VH04_9BACT</name>
<evidence type="ECO:0000256" key="5">
    <source>
        <dbReference type="ARBA" id="ARBA00023136"/>
    </source>
</evidence>
<evidence type="ECO:0000313" key="8">
    <source>
        <dbReference type="Proteomes" id="UP000230776"/>
    </source>
</evidence>
<feature type="transmembrane region" description="Helical" evidence="6">
    <location>
        <begin position="180"/>
        <end position="198"/>
    </location>
</feature>
<dbReference type="GO" id="GO:0051301">
    <property type="term" value="P:cell division"/>
    <property type="evidence" value="ECO:0007669"/>
    <property type="project" value="InterPro"/>
</dbReference>
<organism evidence="7 8">
    <name type="scientific">Candidatus Colwellbacteria bacterium CG10_big_fil_rev_8_21_14_0_10_41_28</name>
    <dbReference type="NCBI Taxonomy" id="1974539"/>
    <lineage>
        <taxon>Bacteria</taxon>
        <taxon>Candidatus Colwelliibacteriota</taxon>
    </lineage>
</organism>
<feature type="transmembrane region" description="Helical" evidence="6">
    <location>
        <begin position="266"/>
        <end position="287"/>
    </location>
</feature>
<proteinExistence type="predicted"/>